<dbReference type="InterPro" id="IPR011611">
    <property type="entry name" value="PfkB_dom"/>
</dbReference>
<dbReference type="PANTHER" id="PTHR43085:SF46">
    <property type="entry name" value="ADENOSINE KINASE"/>
    <property type="match status" value="1"/>
</dbReference>
<dbReference type="PROSITE" id="PS00583">
    <property type="entry name" value="PFKB_KINASES_1"/>
    <property type="match status" value="1"/>
</dbReference>
<dbReference type="CDD" id="cd01942">
    <property type="entry name" value="ribokinase_group_A"/>
    <property type="match status" value="1"/>
</dbReference>
<feature type="domain" description="Carbohydrate kinase PfkB" evidence="4">
    <location>
        <begin position="39"/>
        <end position="306"/>
    </location>
</feature>
<organism evidence="5 6">
    <name type="scientific">Nakamurella leprariae</name>
    <dbReference type="NCBI Taxonomy" id="2803911"/>
    <lineage>
        <taxon>Bacteria</taxon>
        <taxon>Bacillati</taxon>
        <taxon>Actinomycetota</taxon>
        <taxon>Actinomycetes</taxon>
        <taxon>Nakamurellales</taxon>
        <taxon>Nakamurellaceae</taxon>
        <taxon>Nakamurella</taxon>
    </lineage>
</organism>
<evidence type="ECO:0000313" key="5">
    <source>
        <dbReference type="EMBL" id="MBM9466947.1"/>
    </source>
</evidence>
<dbReference type="SUPFAM" id="SSF53613">
    <property type="entry name" value="Ribokinase-like"/>
    <property type="match status" value="1"/>
</dbReference>
<gene>
    <name evidence="5" type="ORF">JL106_06575</name>
</gene>
<comment type="similarity">
    <text evidence="1">Belongs to the carbohydrate kinase PfkB family.</text>
</comment>
<protein>
    <submittedName>
        <fullName evidence="5">Carbohydrate kinase family protein</fullName>
    </submittedName>
</protein>
<dbReference type="Pfam" id="PF00294">
    <property type="entry name" value="PfkB"/>
    <property type="match status" value="1"/>
</dbReference>
<dbReference type="PANTHER" id="PTHR43085">
    <property type="entry name" value="HEXOKINASE FAMILY MEMBER"/>
    <property type="match status" value="1"/>
</dbReference>
<evidence type="ECO:0000313" key="6">
    <source>
        <dbReference type="Proteomes" id="UP000663792"/>
    </source>
</evidence>
<evidence type="ECO:0000256" key="3">
    <source>
        <dbReference type="ARBA" id="ARBA00022777"/>
    </source>
</evidence>
<proteinExistence type="inferred from homology"/>
<evidence type="ECO:0000259" key="4">
    <source>
        <dbReference type="Pfam" id="PF00294"/>
    </source>
</evidence>
<keyword evidence="3 5" id="KW-0418">Kinase</keyword>
<dbReference type="RefSeq" id="WP_205259881.1">
    <property type="nucleotide sequence ID" value="NZ_JAERWK010000008.1"/>
</dbReference>
<dbReference type="InterPro" id="IPR029056">
    <property type="entry name" value="Ribokinase-like"/>
</dbReference>
<keyword evidence="2" id="KW-0808">Transferase</keyword>
<evidence type="ECO:0000256" key="2">
    <source>
        <dbReference type="ARBA" id="ARBA00022679"/>
    </source>
</evidence>
<dbReference type="Gene3D" id="3.40.1190.20">
    <property type="match status" value="1"/>
</dbReference>
<name>A0A939C1A0_9ACTN</name>
<dbReference type="Proteomes" id="UP000663792">
    <property type="component" value="Unassembled WGS sequence"/>
</dbReference>
<dbReference type="EMBL" id="JAERWK010000008">
    <property type="protein sequence ID" value="MBM9466947.1"/>
    <property type="molecule type" value="Genomic_DNA"/>
</dbReference>
<dbReference type="InterPro" id="IPR002173">
    <property type="entry name" value="Carboh/pur_kinase_PfkB_CS"/>
</dbReference>
<dbReference type="InterPro" id="IPR050306">
    <property type="entry name" value="PfkB_Carbo_kinase"/>
</dbReference>
<keyword evidence="6" id="KW-1185">Reference proteome</keyword>
<comment type="caution">
    <text evidence="5">The sequence shown here is derived from an EMBL/GenBank/DDBJ whole genome shotgun (WGS) entry which is preliminary data.</text>
</comment>
<sequence>MTGSTGIGTIAVAGSIATDHLMHFPGRFQDLLLPDQLDRVSLSFLVDDLVVRRGGVAANMAFGMGVLGVRPVLVGAVGADFAEYQAWLERHGVDCSAVLHCPDVQTARFVCTTDEAMNQIASFYAGAMARARDLDIAGVAEDAAAAGRPVQLVVVAADDPAAMVRHSQRCRETGLRFAADPSQQLARMDGPDVIELLTGASMLFCNDYELGLLQSKTGWDVERITATVGLRITTHGSRGVQIVHADGSGLSVPVLPERAKADPTGVGDAFRAGFLAGRSRGLELERSAQLGSLLATAVLETVGTQEYQLDPADARIRLAEAYGADAATEIAAALAWTGTGTLTAAGRLVAGR</sequence>
<dbReference type="GO" id="GO:0016301">
    <property type="term" value="F:kinase activity"/>
    <property type="evidence" value="ECO:0007669"/>
    <property type="project" value="UniProtKB-KW"/>
</dbReference>
<reference evidence="5" key="1">
    <citation type="submission" date="2021-01" db="EMBL/GenBank/DDBJ databases">
        <title>YIM 132084 draft genome.</title>
        <authorList>
            <person name="An D."/>
        </authorList>
    </citation>
    <scope>NUCLEOTIDE SEQUENCE</scope>
    <source>
        <strain evidence="5">YIM 132084</strain>
    </source>
</reference>
<dbReference type="AlphaFoldDB" id="A0A939C1A0"/>
<evidence type="ECO:0000256" key="1">
    <source>
        <dbReference type="ARBA" id="ARBA00010688"/>
    </source>
</evidence>
<accession>A0A939C1A0</accession>